<dbReference type="Gene3D" id="3.30.160.60">
    <property type="entry name" value="Classic Zinc Finger"/>
    <property type="match status" value="1"/>
</dbReference>
<dbReference type="PROSITE" id="PS00028">
    <property type="entry name" value="ZINC_FINGER_C2H2_1"/>
    <property type="match status" value="1"/>
</dbReference>
<evidence type="ECO:0000256" key="1">
    <source>
        <dbReference type="PROSITE-ProRule" id="PRU00042"/>
    </source>
</evidence>
<dbReference type="Pfam" id="PF00096">
    <property type="entry name" value="zf-C2H2"/>
    <property type="match status" value="1"/>
</dbReference>
<dbReference type="EMBL" id="JAPXFL010000010">
    <property type="protein sequence ID" value="KAK9501143.1"/>
    <property type="molecule type" value="Genomic_DNA"/>
</dbReference>
<keyword evidence="1" id="KW-0863">Zinc-finger</keyword>
<keyword evidence="1" id="KW-0479">Metal-binding</keyword>
<dbReference type="InterPro" id="IPR013087">
    <property type="entry name" value="Znf_C2H2_type"/>
</dbReference>
<keyword evidence="5" id="KW-1185">Reference proteome</keyword>
<dbReference type="SUPFAM" id="SSF57667">
    <property type="entry name" value="beta-beta-alpha zinc fingers"/>
    <property type="match status" value="1"/>
</dbReference>
<organism evidence="4 5">
    <name type="scientific">Rhynocoris fuscipes</name>
    <dbReference type="NCBI Taxonomy" id="488301"/>
    <lineage>
        <taxon>Eukaryota</taxon>
        <taxon>Metazoa</taxon>
        <taxon>Ecdysozoa</taxon>
        <taxon>Arthropoda</taxon>
        <taxon>Hexapoda</taxon>
        <taxon>Insecta</taxon>
        <taxon>Pterygota</taxon>
        <taxon>Neoptera</taxon>
        <taxon>Paraneoptera</taxon>
        <taxon>Hemiptera</taxon>
        <taxon>Heteroptera</taxon>
        <taxon>Panheteroptera</taxon>
        <taxon>Cimicomorpha</taxon>
        <taxon>Reduviidae</taxon>
        <taxon>Harpactorinae</taxon>
        <taxon>Harpactorini</taxon>
        <taxon>Rhynocoris</taxon>
    </lineage>
</organism>
<dbReference type="InterPro" id="IPR036236">
    <property type="entry name" value="Znf_C2H2_sf"/>
</dbReference>
<reference evidence="4 5" key="1">
    <citation type="submission" date="2022-12" db="EMBL/GenBank/DDBJ databases">
        <title>Chromosome-level genome assembly of true bugs.</title>
        <authorList>
            <person name="Ma L."/>
            <person name="Li H."/>
        </authorList>
    </citation>
    <scope>NUCLEOTIDE SEQUENCE [LARGE SCALE GENOMIC DNA]</scope>
    <source>
        <strain evidence="4">Lab_2022b</strain>
    </source>
</reference>
<evidence type="ECO:0000313" key="4">
    <source>
        <dbReference type="EMBL" id="KAK9501143.1"/>
    </source>
</evidence>
<evidence type="ECO:0000313" key="5">
    <source>
        <dbReference type="Proteomes" id="UP001461498"/>
    </source>
</evidence>
<dbReference type="GO" id="GO:0008270">
    <property type="term" value="F:zinc ion binding"/>
    <property type="evidence" value="ECO:0007669"/>
    <property type="project" value="UniProtKB-KW"/>
</dbReference>
<dbReference type="SMART" id="SM00355">
    <property type="entry name" value="ZnF_C2H2"/>
    <property type="match status" value="2"/>
</dbReference>
<dbReference type="AlphaFoldDB" id="A0AAW1CTQ5"/>
<dbReference type="Proteomes" id="UP001461498">
    <property type="component" value="Unassembled WGS sequence"/>
</dbReference>
<protein>
    <recommendedName>
        <fullName evidence="3">C2H2-type domain-containing protein</fullName>
    </recommendedName>
</protein>
<gene>
    <name evidence="4" type="ORF">O3M35_002239</name>
</gene>
<name>A0AAW1CTQ5_9HEMI</name>
<accession>A0AAW1CTQ5</accession>
<evidence type="ECO:0000259" key="3">
    <source>
        <dbReference type="PROSITE" id="PS50157"/>
    </source>
</evidence>
<dbReference type="PROSITE" id="PS50157">
    <property type="entry name" value="ZINC_FINGER_C2H2_2"/>
    <property type="match status" value="1"/>
</dbReference>
<evidence type="ECO:0000256" key="2">
    <source>
        <dbReference type="SAM" id="MobiDB-lite"/>
    </source>
</evidence>
<sequence length="168" mass="19206">MQIIYDIQKSNLQKKEIGPTSPGVPAGILTPPPSVDQEKWLPSKEIPPNLPRLFIDLLEPVQGVRTRKLDYECRICSERFATRSSLDTHNKSHTKPACLKCYRRFPNASAMFKHRRQSSCCKSEYSTQNNNKTITVNDQEEDVDEPKNVFVTSKYGRARNVKSFVGFT</sequence>
<feature type="domain" description="C2H2-type" evidence="3">
    <location>
        <begin position="71"/>
        <end position="94"/>
    </location>
</feature>
<comment type="caution">
    <text evidence="4">The sequence shown here is derived from an EMBL/GenBank/DDBJ whole genome shotgun (WGS) entry which is preliminary data.</text>
</comment>
<keyword evidence="1" id="KW-0862">Zinc</keyword>
<feature type="region of interest" description="Disordered" evidence="2">
    <location>
        <begin position="15"/>
        <end position="35"/>
    </location>
</feature>
<proteinExistence type="predicted"/>